<dbReference type="AlphaFoldDB" id="A0A8H7UK59"/>
<dbReference type="SUPFAM" id="SSF48403">
    <property type="entry name" value="Ankyrin repeat"/>
    <property type="match status" value="1"/>
</dbReference>
<dbReference type="PROSITE" id="PS50088">
    <property type="entry name" value="ANK_REPEAT"/>
    <property type="match status" value="3"/>
</dbReference>
<dbReference type="PROSITE" id="PS50297">
    <property type="entry name" value="ANK_REP_REGION"/>
    <property type="match status" value="3"/>
</dbReference>
<evidence type="ECO:0000256" key="2">
    <source>
        <dbReference type="ARBA" id="ARBA00023043"/>
    </source>
</evidence>
<sequence>MLQSSSRPKETFLNFPRTTPIREKPSVRLRKAIKDGNIFAVKRLLRKVNNIQNPDPDTGMTSLLLAAQHGHTELVNYLISMGHEDEIISLDKDDNTVLMLAAINNQEEIFYSYALEYPECIHAINKHGWSVLLFAAKNGNTNIVEYLLQISADVDHVDDDGNSALHHAAAWGHTQVITLLVLGGCNIDLENKQHFTASDYAFSFSVRNHIKELANMHLQELSAVTTPRQSAPLSVLSETSSGRQQSDSIYRHRHSSSYESNSRSDIIAGGSSLPSAVPAPLAASLSSSSSYLQNMSVGSPQSQDAFGESRGRTTSVGDQAMSPRLRGT</sequence>
<comment type="caution">
    <text evidence="5">The sequence shown here is derived from an EMBL/GenBank/DDBJ whole genome shotgun (WGS) entry which is preliminary data.</text>
</comment>
<dbReference type="InterPro" id="IPR002110">
    <property type="entry name" value="Ankyrin_rpt"/>
</dbReference>
<evidence type="ECO:0000313" key="6">
    <source>
        <dbReference type="Proteomes" id="UP000654370"/>
    </source>
</evidence>
<feature type="region of interest" description="Disordered" evidence="4">
    <location>
        <begin position="229"/>
        <end position="264"/>
    </location>
</feature>
<feature type="region of interest" description="Disordered" evidence="4">
    <location>
        <begin position="290"/>
        <end position="328"/>
    </location>
</feature>
<reference evidence="5" key="1">
    <citation type="submission" date="2020-12" db="EMBL/GenBank/DDBJ databases">
        <title>Metabolic potential, ecology and presence of endohyphal bacteria is reflected in genomic diversity of Mucoromycotina.</title>
        <authorList>
            <person name="Muszewska A."/>
            <person name="Okrasinska A."/>
            <person name="Steczkiewicz K."/>
            <person name="Drgas O."/>
            <person name="Orlowska M."/>
            <person name="Perlinska-Lenart U."/>
            <person name="Aleksandrzak-Piekarczyk T."/>
            <person name="Szatraj K."/>
            <person name="Zielenkiewicz U."/>
            <person name="Pilsyk S."/>
            <person name="Malc E."/>
            <person name="Mieczkowski P."/>
            <person name="Kruszewska J.S."/>
            <person name="Biernat P."/>
            <person name="Pawlowska J."/>
        </authorList>
    </citation>
    <scope>NUCLEOTIDE SEQUENCE</scope>
    <source>
        <strain evidence="5">WA0000067209</strain>
    </source>
</reference>
<dbReference type="EMBL" id="JAEPQZ010000001">
    <property type="protein sequence ID" value="KAG2186140.1"/>
    <property type="molecule type" value="Genomic_DNA"/>
</dbReference>
<evidence type="ECO:0000256" key="1">
    <source>
        <dbReference type="ARBA" id="ARBA00022737"/>
    </source>
</evidence>
<feature type="repeat" description="ANK" evidence="3">
    <location>
        <begin position="127"/>
        <end position="159"/>
    </location>
</feature>
<feature type="repeat" description="ANK" evidence="3">
    <location>
        <begin position="160"/>
        <end position="192"/>
    </location>
</feature>
<dbReference type="InterPro" id="IPR036770">
    <property type="entry name" value="Ankyrin_rpt-contain_sf"/>
</dbReference>
<name>A0A8H7UK59_MORIS</name>
<dbReference type="PANTHER" id="PTHR24171">
    <property type="entry name" value="ANKYRIN REPEAT DOMAIN-CONTAINING PROTEIN 39-RELATED"/>
    <property type="match status" value="1"/>
</dbReference>
<dbReference type="OrthoDB" id="341259at2759"/>
<organism evidence="5 6">
    <name type="scientific">Mortierella isabellina</name>
    <name type="common">Filamentous fungus</name>
    <name type="synonym">Umbelopsis isabellina</name>
    <dbReference type="NCBI Taxonomy" id="91625"/>
    <lineage>
        <taxon>Eukaryota</taxon>
        <taxon>Fungi</taxon>
        <taxon>Fungi incertae sedis</taxon>
        <taxon>Mucoromycota</taxon>
        <taxon>Mucoromycotina</taxon>
        <taxon>Umbelopsidomycetes</taxon>
        <taxon>Umbelopsidales</taxon>
        <taxon>Umbelopsidaceae</taxon>
        <taxon>Umbelopsis</taxon>
    </lineage>
</organism>
<feature type="compositionally biased region" description="Polar residues" evidence="4">
    <location>
        <begin position="229"/>
        <end position="245"/>
    </location>
</feature>
<feature type="compositionally biased region" description="Polar residues" evidence="4">
    <location>
        <begin position="291"/>
        <end position="304"/>
    </location>
</feature>
<protein>
    <submittedName>
        <fullName evidence="5">Uncharacterized protein</fullName>
    </submittedName>
</protein>
<accession>A0A8H7UK59</accession>
<dbReference type="SMART" id="SM00248">
    <property type="entry name" value="ANK"/>
    <property type="match status" value="4"/>
</dbReference>
<dbReference type="Gene3D" id="1.25.40.20">
    <property type="entry name" value="Ankyrin repeat-containing domain"/>
    <property type="match status" value="2"/>
</dbReference>
<keyword evidence="2 3" id="KW-0040">ANK repeat</keyword>
<dbReference type="Proteomes" id="UP000654370">
    <property type="component" value="Unassembled WGS sequence"/>
</dbReference>
<evidence type="ECO:0000313" key="5">
    <source>
        <dbReference type="EMBL" id="KAG2186140.1"/>
    </source>
</evidence>
<feature type="repeat" description="ANK" evidence="3">
    <location>
        <begin position="58"/>
        <end position="82"/>
    </location>
</feature>
<keyword evidence="6" id="KW-1185">Reference proteome</keyword>
<keyword evidence="1" id="KW-0677">Repeat</keyword>
<gene>
    <name evidence="5" type="ORF">INT43_002578</name>
</gene>
<dbReference type="Pfam" id="PF12796">
    <property type="entry name" value="Ank_2"/>
    <property type="match status" value="2"/>
</dbReference>
<evidence type="ECO:0000256" key="3">
    <source>
        <dbReference type="PROSITE-ProRule" id="PRU00023"/>
    </source>
</evidence>
<proteinExistence type="predicted"/>
<evidence type="ECO:0000256" key="4">
    <source>
        <dbReference type="SAM" id="MobiDB-lite"/>
    </source>
</evidence>